<name>A0A919FCS9_9XANT</name>
<dbReference type="EMBL" id="BNBA01000059">
    <property type="protein sequence ID" value="GHH61438.1"/>
    <property type="molecule type" value="Genomic_DNA"/>
</dbReference>
<evidence type="ECO:0000313" key="1">
    <source>
        <dbReference type="EMBL" id="GHH61438.1"/>
    </source>
</evidence>
<reference evidence="1" key="1">
    <citation type="journal article" date="2014" name="Int. J. Syst. Evol. Microbiol.">
        <title>Complete genome sequence of Corynebacterium casei LMG S-19264T (=DSM 44701T), isolated from a smear-ripened cheese.</title>
        <authorList>
            <consortium name="US DOE Joint Genome Institute (JGI-PGF)"/>
            <person name="Walter F."/>
            <person name="Albersmeier A."/>
            <person name="Kalinowski J."/>
            <person name="Ruckert C."/>
        </authorList>
    </citation>
    <scope>NUCLEOTIDE SEQUENCE</scope>
    <source>
        <strain evidence="1">JCM 13306</strain>
    </source>
</reference>
<evidence type="ECO:0008006" key="3">
    <source>
        <dbReference type="Google" id="ProtNLM"/>
    </source>
</evidence>
<evidence type="ECO:0000313" key="2">
    <source>
        <dbReference type="Proteomes" id="UP000623958"/>
    </source>
</evidence>
<proteinExistence type="predicted"/>
<sequence>MVDQNGSIFFQYPYKDREHVTTAINSPLYRVSDANPVPAEVKSKALLYPEPNSRQATKSYLIKGDLVSVVDATGGWCNVRYKGKSKTIVKWLQCDLLAPR</sequence>
<dbReference type="Proteomes" id="UP000623958">
    <property type="component" value="Unassembled WGS sequence"/>
</dbReference>
<accession>A0A919FCS9</accession>
<reference evidence="1" key="2">
    <citation type="submission" date="2020-09" db="EMBL/GenBank/DDBJ databases">
        <authorList>
            <person name="Sun Q."/>
            <person name="Ohkuma M."/>
        </authorList>
    </citation>
    <scope>NUCLEOTIDE SEQUENCE</scope>
    <source>
        <strain evidence="1">JCM 13306</strain>
    </source>
</reference>
<comment type="caution">
    <text evidence="1">The sequence shown here is derived from an EMBL/GenBank/DDBJ whole genome shotgun (WGS) entry which is preliminary data.</text>
</comment>
<protein>
    <recommendedName>
        <fullName evidence="3">SH3 domain-containing protein</fullName>
    </recommendedName>
</protein>
<organism evidence="1 2">
    <name type="scientific">Xanthomonas boreopolis</name>
    <dbReference type="NCBI Taxonomy" id="86183"/>
    <lineage>
        <taxon>Bacteria</taxon>
        <taxon>Pseudomonadati</taxon>
        <taxon>Pseudomonadota</taxon>
        <taxon>Gammaproteobacteria</taxon>
        <taxon>Lysobacterales</taxon>
        <taxon>Lysobacteraceae</taxon>
        <taxon>Xanthomonas</taxon>
    </lineage>
</organism>
<keyword evidence="2" id="KW-1185">Reference proteome</keyword>
<dbReference type="AlphaFoldDB" id="A0A919FCS9"/>
<gene>
    <name evidence="1" type="ORF">GCM10009090_37920</name>
</gene>